<organism evidence="1 2">
    <name type="scientific">Trichogramma brassicae</name>
    <dbReference type="NCBI Taxonomy" id="86971"/>
    <lineage>
        <taxon>Eukaryota</taxon>
        <taxon>Metazoa</taxon>
        <taxon>Ecdysozoa</taxon>
        <taxon>Arthropoda</taxon>
        <taxon>Hexapoda</taxon>
        <taxon>Insecta</taxon>
        <taxon>Pterygota</taxon>
        <taxon>Neoptera</taxon>
        <taxon>Endopterygota</taxon>
        <taxon>Hymenoptera</taxon>
        <taxon>Apocrita</taxon>
        <taxon>Proctotrupomorpha</taxon>
        <taxon>Chalcidoidea</taxon>
        <taxon>Trichogrammatidae</taxon>
        <taxon>Trichogramma</taxon>
    </lineage>
</organism>
<dbReference type="EMBL" id="CADCXV010000847">
    <property type="protein sequence ID" value="CAB0037189.1"/>
    <property type="molecule type" value="Genomic_DNA"/>
</dbReference>
<dbReference type="AlphaFoldDB" id="A0A6H5IJ93"/>
<dbReference type="Proteomes" id="UP000479190">
    <property type="component" value="Unassembled WGS sequence"/>
</dbReference>
<sequence>MSFDDACTIYNFFARHRLFEAPLNPENSSWYDNEEFTIRAPRILFVPGLSLYHLVRLRPEDAERSLTSWDYWRFAQTNQLTWLHDHEHRQICARHLCEKLSRG</sequence>
<keyword evidence="2" id="KW-1185">Reference proteome</keyword>
<evidence type="ECO:0000313" key="2">
    <source>
        <dbReference type="Proteomes" id="UP000479190"/>
    </source>
</evidence>
<feature type="non-terminal residue" evidence="1">
    <location>
        <position position="103"/>
    </location>
</feature>
<name>A0A6H5IJ93_9HYME</name>
<proteinExistence type="predicted"/>
<protein>
    <submittedName>
        <fullName evidence="1">Uncharacterized protein</fullName>
    </submittedName>
</protein>
<gene>
    <name evidence="1" type="ORF">TBRA_LOCUS9026</name>
</gene>
<evidence type="ECO:0000313" key="1">
    <source>
        <dbReference type="EMBL" id="CAB0037189.1"/>
    </source>
</evidence>
<accession>A0A6H5IJ93</accession>
<reference evidence="1 2" key="1">
    <citation type="submission" date="2020-02" db="EMBL/GenBank/DDBJ databases">
        <authorList>
            <person name="Ferguson B K."/>
        </authorList>
    </citation>
    <scope>NUCLEOTIDE SEQUENCE [LARGE SCALE GENOMIC DNA]</scope>
</reference>